<keyword evidence="1" id="KW-0175">Coiled coil</keyword>
<comment type="caution">
    <text evidence="3">The sequence shown here is derived from an EMBL/GenBank/DDBJ whole genome shotgun (WGS) entry which is preliminary data.</text>
</comment>
<evidence type="ECO:0000313" key="3">
    <source>
        <dbReference type="EMBL" id="RHZ80195.1"/>
    </source>
</evidence>
<dbReference type="Proteomes" id="UP000266861">
    <property type="component" value="Unassembled WGS sequence"/>
</dbReference>
<dbReference type="OrthoDB" id="2444819at2759"/>
<protein>
    <submittedName>
        <fullName evidence="3">Uncharacterized protein</fullName>
    </submittedName>
</protein>
<proteinExistence type="predicted"/>
<feature type="compositionally biased region" description="Polar residues" evidence="2">
    <location>
        <begin position="85"/>
        <end position="103"/>
    </location>
</feature>
<keyword evidence="4" id="KW-1185">Reference proteome</keyword>
<evidence type="ECO:0000256" key="2">
    <source>
        <dbReference type="SAM" id="MobiDB-lite"/>
    </source>
</evidence>
<accession>A0A397IW03</accession>
<sequence length="247" mass="29076">MTDISPTKDYIKYLEKVILIRDDELDSLRQQITDIKKRLQKTLQTSISQEKYIDYLEKQLVIFQENLDALNEKIEIISSRRSSPDPYTQTSEEQDTNMAAPNPNTQILEEQDTNRVTLDLFILINQGLNCIENHLRGGTPLNNPINIINGIRDSLNALTQDGITLQNNVNRLTQERDNLRNLVEQRSKVKRALEIIYKVSTHRLRQELRQCNNDKVFLQFWYNRVVPRYEKWKNKTHGARQTIINLR</sequence>
<name>A0A397IW03_9GLOM</name>
<dbReference type="EMBL" id="PQFF01000130">
    <property type="protein sequence ID" value="RHZ80195.1"/>
    <property type="molecule type" value="Genomic_DNA"/>
</dbReference>
<evidence type="ECO:0000313" key="4">
    <source>
        <dbReference type="Proteomes" id="UP000266861"/>
    </source>
</evidence>
<feature type="coiled-coil region" evidence="1">
    <location>
        <begin position="155"/>
        <end position="192"/>
    </location>
</feature>
<reference evidence="3 4" key="1">
    <citation type="submission" date="2018-08" db="EMBL/GenBank/DDBJ databases">
        <title>Genome and evolution of the arbuscular mycorrhizal fungus Diversispora epigaea (formerly Glomus versiforme) and its bacterial endosymbionts.</title>
        <authorList>
            <person name="Sun X."/>
            <person name="Fei Z."/>
            <person name="Harrison M."/>
        </authorList>
    </citation>
    <scope>NUCLEOTIDE SEQUENCE [LARGE SCALE GENOMIC DNA]</scope>
    <source>
        <strain evidence="3 4">IT104</strain>
    </source>
</reference>
<dbReference type="AlphaFoldDB" id="A0A397IW03"/>
<feature type="coiled-coil region" evidence="1">
    <location>
        <begin position="25"/>
        <end position="80"/>
    </location>
</feature>
<gene>
    <name evidence="3" type="ORF">Glove_139g142</name>
</gene>
<organism evidence="3 4">
    <name type="scientific">Diversispora epigaea</name>
    <dbReference type="NCBI Taxonomy" id="1348612"/>
    <lineage>
        <taxon>Eukaryota</taxon>
        <taxon>Fungi</taxon>
        <taxon>Fungi incertae sedis</taxon>
        <taxon>Mucoromycota</taxon>
        <taxon>Glomeromycotina</taxon>
        <taxon>Glomeromycetes</taxon>
        <taxon>Diversisporales</taxon>
        <taxon>Diversisporaceae</taxon>
        <taxon>Diversispora</taxon>
    </lineage>
</organism>
<evidence type="ECO:0000256" key="1">
    <source>
        <dbReference type="SAM" id="Coils"/>
    </source>
</evidence>
<feature type="region of interest" description="Disordered" evidence="2">
    <location>
        <begin position="80"/>
        <end position="103"/>
    </location>
</feature>